<evidence type="ECO:0000256" key="3">
    <source>
        <dbReference type="ARBA" id="ARBA00022723"/>
    </source>
</evidence>
<dbReference type="PRINTS" id="PR00385">
    <property type="entry name" value="P450"/>
</dbReference>
<dbReference type="GO" id="GO:0004497">
    <property type="term" value="F:monooxygenase activity"/>
    <property type="evidence" value="ECO:0007669"/>
    <property type="project" value="InterPro"/>
</dbReference>
<keyword evidence="8" id="KW-1185">Reference proteome</keyword>
<keyword evidence="3 6" id="KW-0479">Metal-binding</keyword>
<dbReference type="EMBL" id="KZ819635">
    <property type="protein sequence ID" value="PWN91939.1"/>
    <property type="molecule type" value="Genomic_DNA"/>
</dbReference>
<dbReference type="Gene3D" id="1.10.630.10">
    <property type="entry name" value="Cytochrome P450"/>
    <property type="match status" value="1"/>
</dbReference>
<dbReference type="PANTHER" id="PTHR24305:SF166">
    <property type="entry name" value="CYTOCHROME P450 12A4, MITOCHONDRIAL-RELATED"/>
    <property type="match status" value="1"/>
</dbReference>
<name>A0A316YRL3_9BASI</name>
<evidence type="ECO:0000256" key="2">
    <source>
        <dbReference type="ARBA" id="ARBA00010617"/>
    </source>
</evidence>
<dbReference type="OrthoDB" id="1470350at2759"/>
<dbReference type="CDD" id="cd11069">
    <property type="entry name" value="CYP_FUM15-like"/>
    <property type="match status" value="1"/>
</dbReference>
<dbReference type="InterPro" id="IPR002403">
    <property type="entry name" value="Cyt_P450_E_grp-IV"/>
</dbReference>
<reference evidence="7" key="1">
    <citation type="journal article" date="2018" name="Mol. Biol. Evol.">
        <title>Broad Genomic Sampling Reveals a Smut Pathogenic Ancestry of the Fungal Clade Ustilaginomycotina.</title>
        <authorList>
            <person name="Kijpornyongpan T."/>
            <person name="Mondo S.J."/>
            <person name="Barry K."/>
            <person name="Sandor L."/>
            <person name="Lee J."/>
            <person name="Lipzen A."/>
            <person name="Pangilinan J."/>
            <person name="LaButti K."/>
            <person name="Hainaut M."/>
            <person name="Henrissat B."/>
            <person name="Grigoriev I.V."/>
            <person name="Spatafora J.W."/>
            <person name="Aime M.C."/>
        </authorList>
    </citation>
    <scope>NUCLEOTIDE SEQUENCE [LARGE SCALE GENOMIC DNA]</scope>
    <source>
        <strain evidence="7">MCA 4198</strain>
    </source>
</reference>
<evidence type="ECO:0000256" key="6">
    <source>
        <dbReference type="PIRSR" id="PIRSR602403-1"/>
    </source>
</evidence>
<dbReference type="PRINTS" id="PR00465">
    <property type="entry name" value="EP450IV"/>
</dbReference>
<evidence type="ECO:0000256" key="5">
    <source>
        <dbReference type="ARBA" id="ARBA00023004"/>
    </source>
</evidence>
<dbReference type="GO" id="GO:0005506">
    <property type="term" value="F:iron ion binding"/>
    <property type="evidence" value="ECO:0007669"/>
    <property type="project" value="InterPro"/>
</dbReference>
<dbReference type="GeneID" id="37045015"/>
<evidence type="ECO:0000313" key="8">
    <source>
        <dbReference type="Proteomes" id="UP000245768"/>
    </source>
</evidence>
<dbReference type="InterPro" id="IPR001128">
    <property type="entry name" value="Cyt_P450"/>
</dbReference>
<dbReference type="Pfam" id="PF00067">
    <property type="entry name" value="p450"/>
    <property type="match status" value="1"/>
</dbReference>
<evidence type="ECO:0000256" key="1">
    <source>
        <dbReference type="ARBA" id="ARBA00001971"/>
    </source>
</evidence>
<comment type="cofactor">
    <cofactor evidence="1 6">
        <name>heme</name>
        <dbReference type="ChEBI" id="CHEBI:30413"/>
    </cofactor>
</comment>
<keyword evidence="5 6" id="KW-0408">Iron</keyword>
<keyword evidence="4" id="KW-0560">Oxidoreductase</keyword>
<protein>
    <submittedName>
        <fullName evidence="7">Cytochrome P450</fullName>
    </submittedName>
</protein>
<gene>
    <name evidence="7" type="ORF">FA10DRAFT_271419</name>
</gene>
<dbReference type="STRING" id="215250.A0A316YRL3"/>
<dbReference type="InterPro" id="IPR050121">
    <property type="entry name" value="Cytochrome_P450_monoxygenase"/>
</dbReference>
<evidence type="ECO:0000256" key="4">
    <source>
        <dbReference type="ARBA" id="ARBA00023002"/>
    </source>
</evidence>
<evidence type="ECO:0000313" key="7">
    <source>
        <dbReference type="EMBL" id="PWN91939.1"/>
    </source>
</evidence>
<accession>A0A316YRL3</accession>
<feature type="binding site" description="axial binding residue" evidence="6">
    <location>
        <position position="502"/>
    </location>
    <ligand>
        <name>heme</name>
        <dbReference type="ChEBI" id="CHEBI:30413"/>
    </ligand>
    <ligandPart>
        <name>Fe</name>
        <dbReference type="ChEBI" id="CHEBI:18248"/>
    </ligandPart>
</feature>
<proteinExistence type="inferred from homology"/>
<dbReference type="InParanoid" id="A0A316YRL3"/>
<keyword evidence="6" id="KW-0349">Heme</keyword>
<sequence>MPRTATSQPRAMLAAGSHSERRADLCASSFGDLNLIREMPPFDAHLKWIQELGSKVITYRGMFYAERIYLADARAMNHVLGPANSYSYPKPDNTRRFLSELLGHGVLVSEGDEHKRQRKILQPAFNVSAIRGLTPTFFKHANKLVDRLGEFVDKTEGPAEEPFIPGQSAMSAKVSQKGKPVFDISHWTSKTTLDIIGETGFDHDFKTINSGEGEGDDELAQAFNTLMRQTGNLNIWQIIQFGLQSIPGFWWLRMLPTRRRRLILDTYKILEKKSNELVDAKRAEIAADMKGAMQQDSKAYLEDMGKGKDILYLMMRANMATDISPSERLADDQLVGQITTFIFAGHETTSTLTQWALHVLSLSENKHIQDKLRAELEENFAGRDEIPYDSLMAIPYLDNFTKELMRRHSPVGSTTREAQKDDVIPLSKPYPTRDGKGTFNSVVVKKGSEVMIPIQVLNRSEDVWGPTAHDFNPDRWDDIPATAKESGLPSHMLTFIAGPRSCIGNRFSIAEFKVLISALVRAFRIEAVEGWEIEPKQGIVVRTRIVGQEDLGLQMPLRFSRI</sequence>
<dbReference type="GO" id="GO:0016705">
    <property type="term" value="F:oxidoreductase activity, acting on paired donors, with incorporation or reduction of molecular oxygen"/>
    <property type="evidence" value="ECO:0007669"/>
    <property type="project" value="InterPro"/>
</dbReference>
<dbReference type="SUPFAM" id="SSF48264">
    <property type="entry name" value="Cytochrome P450"/>
    <property type="match status" value="1"/>
</dbReference>
<dbReference type="PANTHER" id="PTHR24305">
    <property type="entry name" value="CYTOCHROME P450"/>
    <property type="match status" value="1"/>
</dbReference>
<comment type="similarity">
    <text evidence="2">Belongs to the cytochrome P450 family.</text>
</comment>
<dbReference type="RefSeq" id="XP_025379137.1">
    <property type="nucleotide sequence ID" value="XM_025523099.1"/>
</dbReference>
<dbReference type="AlphaFoldDB" id="A0A316YRL3"/>
<dbReference type="Proteomes" id="UP000245768">
    <property type="component" value="Unassembled WGS sequence"/>
</dbReference>
<dbReference type="InterPro" id="IPR036396">
    <property type="entry name" value="Cyt_P450_sf"/>
</dbReference>
<organism evidence="7 8">
    <name type="scientific">Acaromyces ingoldii</name>
    <dbReference type="NCBI Taxonomy" id="215250"/>
    <lineage>
        <taxon>Eukaryota</taxon>
        <taxon>Fungi</taxon>
        <taxon>Dikarya</taxon>
        <taxon>Basidiomycota</taxon>
        <taxon>Ustilaginomycotina</taxon>
        <taxon>Exobasidiomycetes</taxon>
        <taxon>Exobasidiales</taxon>
        <taxon>Cryptobasidiaceae</taxon>
        <taxon>Acaromyces</taxon>
    </lineage>
</organism>
<dbReference type="GO" id="GO:0020037">
    <property type="term" value="F:heme binding"/>
    <property type="evidence" value="ECO:0007669"/>
    <property type="project" value="InterPro"/>
</dbReference>